<dbReference type="PANTHER" id="PTHR45733">
    <property type="entry name" value="FORMIN-J"/>
    <property type="match status" value="1"/>
</dbReference>
<proteinExistence type="inferred from homology"/>
<evidence type="ECO:0000256" key="1">
    <source>
        <dbReference type="ARBA" id="ARBA00006468"/>
    </source>
</evidence>
<dbReference type="PROSITE" id="PS51182">
    <property type="entry name" value="C2_TENSIN"/>
    <property type="match status" value="1"/>
</dbReference>
<dbReference type="SMART" id="SM01326">
    <property type="entry name" value="PTEN_C2"/>
    <property type="match status" value="1"/>
</dbReference>
<evidence type="ECO:0000313" key="6">
    <source>
        <dbReference type="Proteomes" id="UP001157418"/>
    </source>
</evidence>
<dbReference type="AlphaFoldDB" id="A0AAU9N1V4"/>
<dbReference type="SUPFAM" id="SSF49562">
    <property type="entry name" value="C2 domain (Calcium/lipid-binding domain, CaLB)"/>
    <property type="match status" value="1"/>
</dbReference>
<accession>A0AAU9N1V4</accession>
<comment type="similarity">
    <text evidence="1">Belongs to the formin-like family. Class-II subfamily.</text>
</comment>
<organism evidence="5 6">
    <name type="scientific">Lactuca virosa</name>
    <dbReference type="NCBI Taxonomy" id="75947"/>
    <lineage>
        <taxon>Eukaryota</taxon>
        <taxon>Viridiplantae</taxon>
        <taxon>Streptophyta</taxon>
        <taxon>Embryophyta</taxon>
        <taxon>Tracheophyta</taxon>
        <taxon>Spermatophyta</taxon>
        <taxon>Magnoliopsida</taxon>
        <taxon>eudicotyledons</taxon>
        <taxon>Gunneridae</taxon>
        <taxon>Pentapetalae</taxon>
        <taxon>asterids</taxon>
        <taxon>campanulids</taxon>
        <taxon>Asterales</taxon>
        <taxon>Asteraceae</taxon>
        <taxon>Cichorioideae</taxon>
        <taxon>Cichorieae</taxon>
        <taxon>Lactucinae</taxon>
        <taxon>Lactuca</taxon>
    </lineage>
</organism>
<dbReference type="SUPFAM" id="SSF101447">
    <property type="entry name" value="Formin homology 2 domain (FH2 domain)"/>
    <property type="match status" value="1"/>
</dbReference>
<keyword evidence="2" id="KW-0378">Hydrolase</keyword>
<evidence type="ECO:0000256" key="2">
    <source>
        <dbReference type="ARBA" id="ARBA00022912"/>
    </source>
</evidence>
<dbReference type="PANTHER" id="PTHR45733:SF16">
    <property type="entry name" value="FORMIN-LIKE PROTEIN"/>
    <property type="match status" value="1"/>
</dbReference>
<dbReference type="InterPro" id="IPR042201">
    <property type="entry name" value="FH2_Formin_sf"/>
</dbReference>
<keyword evidence="2" id="KW-0904">Protein phosphatase</keyword>
<keyword evidence="6" id="KW-1185">Reference proteome</keyword>
<evidence type="ECO:0000313" key="5">
    <source>
        <dbReference type="EMBL" id="CAH1432742.1"/>
    </source>
</evidence>
<gene>
    <name evidence="5" type="ORF">LVIROSA_LOCUS19373</name>
</gene>
<dbReference type="Gene3D" id="1.20.58.2220">
    <property type="entry name" value="Formin, FH2 domain"/>
    <property type="match status" value="1"/>
</dbReference>
<dbReference type="Pfam" id="PF02181">
    <property type="entry name" value="FH2"/>
    <property type="match status" value="1"/>
</dbReference>
<dbReference type="GO" id="GO:0004721">
    <property type="term" value="F:phosphoprotein phosphatase activity"/>
    <property type="evidence" value="ECO:0007669"/>
    <property type="project" value="UniProtKB-KW"/>
</dbReference>
<dbReference type="InterPro" id="IPR051144">
    <property type="entry name" value="Formin_homology_domain"/>
</dbReference>
<sequence>MDYPRHYEGCPLLSVEVIHHFLKSCDSWFSRGQHNIVLMHCEVGCWPVLAFMSAALLLYRKHYTAANSALDMVYKQAPPDVSPQLMSPLNSLASQLRYLQYVLKRKAEEQWPPADKPLTLVCVMMRMIPDFDGKGGCCPIFRIYGRNPLLHVDKSSKLLFSTPRRNTNVRSYNQVTIGKNVRLFVISVGDRVHLCLVCTSSDLCYALLAESEVVKIDINCHIQGDVVLECLNLHDDMAKADIMYFAMFNIAFIKSNTLVLNRNEIDVSWGIKDQFSKDFKAELFFSEVDTTASMVLVDLSCFEEEGLLVEAFGRVQEMFSSLDWLVPLPASSANGKIQLIDHRRAYNCEILLLMVKTPVPELMEYVLNLDDSAMDVDQVENLIKCCPTREEMELLKGYQGEPENLGKCEQIFLELMKVPRPEAKLIIYAYKLQFSTQVSELRDKISIVYLSVEQATLENKLQHPTLDSEKDVKKGDTENKEGLFNVNFEFIPKTIMICILDINMYCLNYSSG</sequence>
<dbReference type="InterPro" id="IPR029021">
    <property type="entry name" value="Prot-tyrosine_phosphatase-like"/>
</dbReference>
<dbReference type="Proteomes" id="UP001157418">
    <property type="component" value="Unassembled WGS sequence"/>
</dbReference>
<dbReference type="Gene3D" id="3.90.190.10">
    <property type="entry name" value="Protein tyrosine phosphatase superfamily"/>
    <property type="match status" value="1"/>
</dbReference>
<feature type="domain" description="C2 tensin-type" evidence="3">
    <location>
        <begin position="115"/>
        <end position="288"/>
    </location>
</feature>
<protein>
    <recommendedName>
        <fullName evidence="7">Formin-like protein</fullName>
    </recommendedName>
</protein>
<dbReference type="PROSITE" id="PS51444">
    <property type="entry name" value="FH2"/>
    <property type="match status" value="1"/>
</dbReference>
<evidence type="ECO:0000259" key="3">
    <source>
        <dbReference type="PROSITE" id="PS51182"/>
    </source>
</evidence>
<feature type="domain" description="FH2" evidence="4">
    <location>
        <begin position="254"/>
        <end position="512"/>
    </location>
</feature>
<dbReference type="SUPFAM" id="SSF52799">
    <property type="entry name" value="(Phosphotyrosine protein) phosphatases II"/>
    <property type="match status" value="1"/>
</dbReference>
<reference evidence="5 6" key="1">
    <citation type="submission" date="2022-01" db="EMBL/GenBank/DDBJ databases">
        <authorList>
            <person name="Xiong W."/>
            <person name="Schranz E."/>
        </authorList>
    </citation>
    <scope>NUCLEOTIDE SEQUENCE [LARGE SCALE GENOMIC DNA]</scope>
</reference>
<dbReference type="Gene3D" id="2.60.40.1110">
    <property type="match status" value="1"/>
</dbReference>
<dbReference type="Pfam" id="PF10409">
    <property type="entry name" value="PTEN_C2"/>
    <property type="match status" value="1"/>
</dbReference>
<evidence type="ECO:0000259" key="4">
    <source>
        <dbReference type="PROSITE" id="PS51444"/>
    </source>
</evidence>
<dbReference type="InterPro" id="IPR014020">
    <property type="entry name" value="Tensin_C2-dom"/>
</dbReference>
<evidence type="ECO:0008006" key="7">
    <source>
        <dbReference type="Google" id="ProtNLM"/>
    </source>
</evidence>
<comment type="caution">
    <text evidence="5">The sequence shown here is derived from an EMBL/GenBank/DDBJ whole genome shotgun (WGS) entry which is preliminary data.</text>
</comment>
<dbReference type="InterPro" id="IPR015425">
    <property type="entry name" value="FH2_Formin"/>
</dbReference>
<dbReference type="EMBL" id="CAKMRJ010003334">
    <property type="protein sequence ID" value="CAH1432742.1"/>
    <property type="molecule type" value="Genomic_DNA"/>
</dbReference>
<name>A0AAU9N1V4_9ASTR</name>
<dbReference type="InterPro" id="IPR035892">
    <property type="entry name" value="C2_domain_sf"/>
</dbReference>